<dbReference type="InterPro" id="IPR018060">
    <property type="entry name" value="HTH_AraC"/>
</dbReference>
<name>A0A0R1KR88_9LACO</name>
<accession>A0A0R1KR88</accession>
<dbReference type="Pfam" id="PF12833">
    <property type="entry name" value="HTH_18"/>
    <property type="match status" value="1"/>
</dbReference>
<evidence type="ECO:0000313" key="6">
    <source>
        <dbReference type="Proteomes" id="UP000051515"/>
    </source>
</evidence>
<dbReference type="InterPro" id="IPR009057">
    <property type="entry name" value="Homeodomain-like_sf"/>
</dbReference>
<dbReference type="Pfam" id="PF07883">
    <property type="entry name" value="Cupin_2"/>
    <property type="match status" value="1"/>
</dbReference>
<sequence length="327" mass="37778">MDKNLKTIIDQIPVVTTLDKFEPKYFNQTQYGKVFRYYRTLSDGIDHQLNTVEQSIAISRQPLGQTPWHLHNYIELTFVLSGQAEIMVKNKTIKLSTGQILLMGQNTIHCLNLNNPKTVIFNLAITSNFLTEERLMVLRKLSTVAKMLFTILQNDNIDQAEYSFFNATNNPAIQDTLIEIIVEYYKPDFGSQEIINLDVLKLLVELIRLRQSQQPNVIANDTSDVFDMLIYIENNYRNLSLTQMSEVFHFHPNYLSAKLKSATGMSFSQLISLQKLNAAAAYLIHSNDTVSQISEHIGYSDTSYFYQEFKKFFKITPIQYRKKNQAN</sequence>
<dbReference type="AlphaFoldDB" id="A0A0R1KR88"/>
<dbReference type="Gene3D" id="2.60.120.10">
    <property type="entry name" value="Jelly Rolls"/>
    <property type="match status" value="1"/>
</dbReference>
<dbReference type="SMART" id="SM00342">
    <property type="entry name" value="HTH_ARAC"/>
    <property type="match status" value="1"/>
</dbReference>
<dbReference type="GO" id="GO:0003700">
    <property type="term" value="F:DNA-binding transcription factor activity"/>
    <property type="evidence" value="ECO:0007669"/>
    <property type="project" value="InterPro"/>
</dbReference>
<gene>
    <name evidence="5" type="ORF">FC78_GL001978</name>
</gene>
<keyword evidence="3" id="KW-0804">Transcription</keyword>
<evidence type="ECO:0000259" key="4">
    <source>
        <dbReference type="PROSITE" id="PS01124"/>
    </source>
</evidence>
<dbReference type="PROSITE" id="PS00041">
    <property type="entry name" value="HTH_ARAC_FAMILY_1"/>
    <property type="match status" value="1"/>
</dbReference>
<dbReference type="Gene3D" id="1.10.10.60">
    <property type="entry name" value="Homeodomain-like"/>
    <property type="match status" value="2"/>
</dbReference>
<keyword evidence="1" id="KW-0805">Transcription regulation</keyword>
<dbReference type="InterPro" id="IPR013096">
    <property type="entry name" value="Cupin_2"/>
</dbReference>
<dbReference type="SUPFAM" id="SSF51182">
    <property type="entry name" value="RmlC-like cupins"/>
    <property type="match status" value="1"/>
</dbReference>
<organism evidence="5 6">
    <name type="scientific">Companilactobacillus bobalius DSM 19674</name>
    <dbReference type="NCBI Taxonomy" id="1423788"/>
    <lineage>
        <taxon>Bacteria</taxon>
        <taxon>Bacillati</taxon>
        <taxon>Bacillota</taxon>
        <taxon>Bacilli</taxon>
        <taxon>Lactobacillales</taxon>
        <taxon>Lactobacillaceae</taxon>
        <taxon>Companilactobacillus</taxon>
        <taxon>Companilactobacillus bobalius</taxon>
    </lineage>
</organism>
<dbReference type="SUPFAM" id="SSF46689">
    <property type="entry name" value="Homeodomain-like"/>
    <property type="match status" value="1"/>
</dbReference>
<dbReference type="Proteomes" id="UP000051515">
    <property type="component" value="Unassembled WGS sequence"/>
</dbReference>
<dbReference type="STRING" id="1423788.FC78_GL001978"/>
<keyword evidence="2" id="KW-0238">DNA-binding</keyword>
<proteinExistence type="predicted"/>
<evidence type="ECO:0000256" key="2">
    <source>
        <dbReference type="ARBA" id="ARBA00023125"/>
    </source>
</evidence>
<evidence type="ECO:0000313" key="5">
    <source>
        <dbReference type="EMBL" id="KRK83169.1"/>
    </source>
</evidence>
<evidence type="ECO:0000256" key="3">
    <source>
        <dbReference type="ARBA" id="ARBA00023163"/>
    </source>
</evidence>
<dbReference type="InterPro" id="IPR020449">
    <property type="entry name" value="Tscrpt_reg_AraC-type_HTH"/>
</dbReference>
<dbReference type="InterPro" id="IPR011051">
    <property type="entry name" value="RmlC_Cupin_sf"/>
</dbReference>
<keyword evidence="6" id="KW-1185">Reference proteome</keyword>
<dbReference type="PANTHER" id="PTHR43280">
    <property type="entry name" value="ARAC-FAMILY TRANSCRIPTIONAL REGULATOR"/>
    <property type="match status" value="1"/>
</dbReference>
<protein>
    <submittedName>
        <fullName evidence="5">Transcriptional regulator-type</fullName>
    </submittedName>
</protein>
<dbReference type="PROSITE" id="PS01124">
    <property type="entry name" value="HTH_ARAC_FAMILY_2"/>
    <property type="match status" value="1"/>
</dbReference>
<dbReference type="EMBL" id="AZDY01000037">
    <property type="protein sequence ID" value="KRK83169.1"/>
    <property type="molecule type" value="Genomic_DNA"/>
</dbReference>
<dbReference type="InterPro" id="IPR014710">
    <property type="entry name" value="RmlC-like_jellyroll"/>
</dbReference>
<dbReference type="InterPro" id="IPR018062">
    <property type="entry name" value="HTH_AraC-typ_CS"/>
</dbReference>
<dbReference type="RefSeq" id="WP_056952552.1">
    <property type="nucleotide sequence ID" value="NZ_AZDY01000037.1"/>
</dbReference>
<dbReference type="PATRIC" id="fig|1423788.3.peg.2043"/>
<evidence type="ECO:0000256" key="1">
    <source>
        <dbReference type="ARBA" id="ARBA00023015"/>
    </source>
</evidence>
<dbReference type="GO" id="GO:0043565">
    <property type="term" value="F:sequence-specific DNA binding"/>
    <property type="evidence" value="ECO:0007669"/>
    <property type="project" value="InterPro"/>
</dbReference>
<feature type="domain" description="HTH araC/xylS-type" evidence="4">
    <location>
        <begin position="226"/>
        <end position="323"/>
    </location>
</feature>
<dbReference type="OrthoDB" id="9813413at2"/>
<comment type="caution">
    <text evidence="5">The sequence shown here is derived from an EMBL/GenBank/DDBJ whole genome shotgun (WGS) entry which is preliminary data.</text>
</comment>
<reference evidence="5 6" key="1">
    <citation type="journal article" date="2015" name="Genome Announc.">
        <title>Expanding the biotechnology potential of lactobacilli through comparative genomics of 213 strains and associated genera.</title>
        <authorList>
            <person name="Sun Z."/>
            <person name="Harris H.M."/>
            <person name="McCann A."/>
            <person name="Guo C."/>
            <person name="Argimon S."/>
            <person name="Zhang W."/>
            <person name="Yang X."/>
            <person name="Jeffery I.B."/>
            <person name="Cooney J.C."/>
            <person name="Kagawa T.F."/>
            <person name="Liu W."/>
            <person name="Song Y."/>
            <person name="Salvetti E."/>
            <person name="Wrobel A."/>
            <person name="Rasinkangas P."/>
            <person name="Parkhill J."/>
            <person name="Rea M.C."/>
            <person name="O'Sullivan O."/>
            <person name="Ritari J."/>
            <person name="Douillard F.P."/>
            <person name="Paul Ross R."/>
            <person name="Yang R."/>
            <person name="Briner A.E."/>
            <person name="Felis G.E."/>
            <person name="de Vos W.M."/>
            <person name="Barrangou R."/>
            <person name="Klaenhammer T.R."/>
            <person name="Caufield P.W."/>
            <person name="Cui Y."/>
            <person name="Zhang H."/>
            <person name="O'Toole P.W."/>
        </authorList>
    </citation>
    <scope>NUCLEOTIDE SEQUENCE [LARGE SCALE GENOMIC DNA]</scope>
    <source>
        <strain evidence="5 6">DSM 19674</strain>
    </source>
</reference>
<dbReference type="PANTHER" id="PTHR43280:SF28">
    <property type="entry name" value="HTH-TYPE TRANSCRIPTIONAL ACTIVATOR RHAS"/>
    <property type="match status" value="1"/>
</dbReference>
<dbReference type="PRINTS" id="PR00032">
    <property type="entry name" value="HTHARAC"/>
</dbReference>